<sequence length="654" mass="71397">MISYRLKRVTPGSRVLSSPPYSQQSGMAPYDIIFAGGGTTGCVVAGRLAAADPSLKILILEAGKHTRDLKTHTQPGRYFANMASGGDTFTFHTTKPSKALRNRPCIIPAGKGMGGGSAVNFMMYTRASPSDYEDWKALDNPGWGAEDLIPLSNKAETFEAPNAKNHGTSGPIKISTSQHTNVATQFLSVATSRDKERGPTEDCNDFTAESINKYSVSSVPSVFYSSPPTPVQRWNRYMSSETGHRSDTAHHYIYNQSDNKNLETRVHCRVKRVIFEWVSTGRVTLRSDPASRDDRAVGVEYISHDPEDPNANTAVPVYGALIVLSGGAFGSPAILERSGIGAPQLLQSLDIKELVPLPGVGENYNDHNLLLNPYHTHDDEITMDKIFHGSEEDIKPFEERFLKDGKGMMAHNGIEAGIKIRPNAEDLKAIGPSFAKRWADFFANRLDKPVMWIGALAGYCGGNPSAKGKFYVVGYYTEYPSSTGRTHITSSDPYAALGVEPGFLDRDEDVAVLRWSYKWSREISRRMAQYRGEFAPDHPHFAPDSPAACVRATGPVPMDAPDIVYSAEDDVAIDNFHRAFVNTTWHSLGTCAMKPREQNGVVDARLNVYGVKNLKVADLSIAPTNVGSNTYNSALVVGEKAAVILAEDLGIKGV</sequence>
<name>A0AAD2H7P4_9AGAR</name>
<evidence type="ECO:0000313" key="6">
    <source>
        <dbReference type="EMBL" id="CAK5269659.1"/>
    </source>
</evidence>
<dbReference type="Pfam" id="PF05199">
    <property type="entry name" value="GMC_oxred_C"/>
    <property type="match status" value="1"/>
</dbReference>
<feature type="region of interest" description="Disordered" evidence="4">
    <location>
        <begin position="1"/>
        <end position="22"/>
    </location>
</feature>
<feature type="domain" description="Glucose-methanol-choline oxidoreductase N-terminal" evidence="5">
    <location>
        <begin position="327"/>
        <end position="341"/>
    </location>
</feature>
<evidence type="ECO:0000256" key="1">
    <source>
        <dbReference type="ARBA" id="ARBA00001974"/>
    </source>
</evidence>
<protein>
    <recommendedName>
        <fullName evidence="5">Glucose-methanol-choline oxidoreductase N-terminal domain-containing protein</fullName>
    </recommendedName>
</protein>
<evidence type="ECO:0000256" key="4">
    <source>
        <dbReference type="SAM" id="MobiDB-lite"/>
    </source>
</evidence>
<dbReference type="SUPFAM" id="SSF54373">
    <property type="entry name" value="FAD-linked reductases, C-terminal domain"/>
    <property type="match status" value="1"/>
</dbReference>
<dbReference type="PANTHER" id="PTHR11552">
    <property type="entry name" value="GLUCOSE-METHANOL-CHOLINE GMC OXIDOREDUCTASE"/>
    <property type="match status" value="1"/>
</dbReference>
<dbReference type="Gene3D" id="3.50.50.60">
    <property type="entry name" value="FAD/NAD(P)-binding domain"/>
    <property type="match status" value="1"/>
</dbReference>
<dbReference type="InterPro" id="IPR036188">
    <property type="entry name" value="FAD/NAD-bd_sf"/>
</dbReference>
<evidence type="ECO:0000256" key="2">
    <source>
        <dbReference type="ARBA" id="ARBA00010790"/>
    </source>
</evidence>
<dbReference type="Pfam" id="PF00732">
    <property type="entry name" value="GMC_oxred_N"/>
    <property type="match status" value="1"/>
</dbReference>
<dbReference type="Proteomes" id="UP001295794">
    <property type="component" value="Unassembled WGS sequence"/>
</dbReference>
<dbReference type="InterPro" id="IPR007867">
    <property type="entry name" value="GMC_OxRtase_C"/>
</dbReference>
<dbReference type="InterPro" id="IPR000172">
    <property type="entry name" value="GMC_OxRdtase_N"/>
</dbReference>
<dbReference type="AlphaFoldDB" id="A0AAD2H7P4"/>
<evidence type="ECO:0000313" key="7">
    <source>
        <dbReference type="Proteomes" id="UP001295794"/>
    </source>
</evidence>
<dbReference type="PROSITE" id="PS00624">
    <property type="entry name" value="GMC_OXRED_2"/>
    <property type="match status" value="1"/>
</dbReference>
<feature type="binding site" evidence="3">
    <location>
        <begin position="39"/>
        <end position="40"/>
    </location>
    <ligand>
        <name>FAD</name>
        <dbReference type="ChEBI" id="CHEBI:57692"/>
    </ligand>
</feature>
<keyword evidence="3" id="KW-0274">FAD</keyword>
<evidence type="ECO:0000259" key="5">
    <source>
        <dbReference type="PROSITE" id="PS00624"/>
    </source>
</evidence>
<keyword evidence="3" id="KW-0285">Flavoprotein</keyword>
<dbReference type="InterPro" id="IPR012132">
    <property type="entry name" value="GMC_OxRdtase"/>
</dbReference>
<evidence type="ECO:0000256" key="3">
    <source>
        <dbReference type="PIRSR" id="PIRSR000137-2"/>
    </source>
</evidence>
<comment type="caution">
    <text evidence="6">The sequence shown here is derived from an EMBL/GenBank/DDBJ whole genome shotgun (WGS) entry which is preliminary data.</text>
</comment>
<dbReference type="SUPFAM" id="SSF51905">
    <property type="entry name" value="FAD/NAD(P)-binding domain"/>
    <property type="match status" value="1"/>
</dbReference>
<feature type="binding site" evidence="3">
    <location>
        <begin position="585"/>
        <end position="586"/>
    </location>
    <ligand>
        <name>FAD</name>
        <dbReference type="ChEBI" id="CHEBI:57692"/>
    </ligand>
</feature>
<feature type="binding site" evidence="3">
    <location>
        <position position="270"/>
    </location>
    <ligand>
        <name>FAD</name>
        <dbReference type="ChEBI" id="CHEBI:57692"/>
    </ligand>
</feature>
<proteinExistence type="inferred from homology"/>
<dbReference type="PANTHER" id="PTHR11552:SF78">
    <property type="entry name" value="GLUCOSE-METHANOL-CHOLINE OXIDOREDUCTASE N-TERMINAL DOMAIN-CONTAINING PROTEIN"/>
    <property type="match status" value="1"/>
</dbReference>
<accession>A0AAD2H7P4</accession>
<keyword evidence="7" id="KW-1185">Reference proteome</keyword>
<comment type="similarity">
    <text evidence="2">Belongs to the GMC oxidoreductase family.</text>
</comment>
<dbReference type="GO" id="GO:0050660">
    <property type="term" value="F:flavin adenine dinucleotide binding"/>
    <property type="evidence" value="ECO:0007669"/>
    <property type="project" value="InterPro"/>
</dbReference>
<dbReference type="Gene3D" id="3.30.560.10">
    <property type="entry name" value="Glucose Oxidase, domain 3"/>
    <property type="match status" value="1"/>
</dbReference>
<comment type="cofactor">
    <cofactor evidence="1 3">
        <name>FAD</name>
        <dbReference type="ChEBI" id="CHEBI:57692"/>
    </cofactor>
</comment>
<dbReference type="GO" id="GO:0016614">
    <property type="term" value="F:oxidoreductase activity, acting on CH-OH group of donors"/>
    <property type="evidence" value="ECO:0007669"/>
    <property type="project" value="InterPro"/>
</dbReference>
<dbReference type="EMBL" id="CAVNYO010000150">
    <property type="protein sequence ID" value="CAK5269659.1"/>
    <property type="molecule type" value="Genomic_DNA"/>
</dbReference>
<dbReference type="PIRSF" id="PIRSF000137">
    <property type="entry name" value="Alcohol_oxidase"/>
    <property type="match status" value="1"/>
</dbReference>
<gene>
    <name evidence="6" type="ORF">MYCIT1_LOCUS13547</name>
</gene>
<reference evidence="6" key="1">
    <citation type="submission" date="2023-11" db="EMBL/GenBank/DDBJ databases">
        <authorList>
            <person name="De Vega J J."/>
            <person name="De Vega J J."/>
        </authorList>
    </citation>
    <scope>NUCLEOTIDE SEQUENCE</scope>
</reference>
<organism evidence="6 7">
    <name type="scientific">Mycena citricolor</name>
    <dbReference type="NCBI Taxonomy" id="2018698"/>
    <lineage>
        <taxon>Eukaryota</taxon>
        <taxon>Fungi</taxon>
        <taxon>Dikarya</taxon>
        <taxon>Basidiomycota</taxon>
        <taxon>Agaricomycotina</taxon>
        <taxon>Agaricomycetes</taxon>
        <taxon>Agaricomycetidae</taxon>
        <taxon>Agaricales</taxon>
        <taxon>Marasmiineae</taxon>
        <taxon>Mycenaceae</taxon>
        <taxon>Mycena</taxon>
    </lineage>
</organism>